<dbReference type="SMART" id="SM00060">
    <property type="entry name" value="FN3"/>
    <property type="match status" value="2"/>
</dbReference>
<proteinExistence type="predicted"/>
<dbReference type="InterPro" id="IPR003961">
    <property type="entry name" value="FN3_dom"/>
</dbReference>
<evidence type="ECO:0000313" key="3">
    <source>
        <dbReference type="EMBL" id="KHJ81801.1"/>
    </source>
</evidence>
<reference evidence="3 4" key="1">
    <citation type="submission" date="2014-03" db="EMBL/GenBank/DDBJ databases">
        <title>Draft genome of the hookworm Oesophagostomum dentatum.</title>
        <authorList>
            <person name="Mitreva M."/>
        </authorList>
    </citation>
    <scope>NUCLEOTIDE SEQUENCE [LARGE SCALE GENOMIC DNA]</scope>
    <source>
        <strain evidence="3 4">OD-Hann</strain>
    </source>
</reference>
<feature type="domain" description="Fibronectin type-III" evidence="2">
    <location>
        <begin position="1"/>
        <end position="69"/>
    </location>
</feature>
<accession>A0A0B1SD23</accession>
<dbReference type="CDD" id="cd00063">
    <property type="entry name" value="FN3"/>
    <property type="match status" value="2"/>
</dbReference>
<name>A0A0B1SD23_OESDE</name>
<dbReference type="OrthoDB" id="190835at2759"/>
<evidence type="ECO:0000256" key="1">
    <source>
        <dbReference type="SAM" id="MobiDB-lite"/>
    </source>
</evidence>
<keyword evidence="4" id="KW-1185">Reference proteome</keyword>
<evidence type="ECO:0000259" key="2">
    <source>
        <dbReference type="PROSITE" id="PS50853"/>
    </source>
</evidence>
<feature type="domain" description="Fibronectin type-III" evidence="2">
    <location>
        <begin position="74"/>
        <end position="178"/>
    </location>
</feature>
<sequence length="190" mass="20864">SYKVYLTGDPSKPVDQWQVFEVTDPSEPRIVFERGELEPESPYYVKIAAVNPHGEGVHSDVEHFNTVSGAPLDSPKDILPSVAEDNTINITWSGPREPNGPIKSYTIYFAPDDGTADEDCKSWPRIEVPSTKDHGTVTIDKDQYNIKPNTPYKVCISATNDLSEGPASEPTLFETGSGGTSTKLPRRCHA</sequence>
<dbReference type="InterPro" id="IPR013783">
    <property type="entry name" value="Ig-like_fold"/>
</dbReference>
<dbReference type="SUPFAM" id="SSF49265">
    <property type="entry name" value="Fibronectin type III"/>
    <property type="match status" value="1"/>
</dbReference>
<dbReference type="Pfam" id="PF00041">
    <property type="entry name" value="fn3"/>
    <property type="match status" value="1"/>
</dbReference>
<dbReference type="PROSITE" id="PS50853">
    <property type="entry name" value="FN3"/>
    <property type="match status" value="2"/>
</dbReference>
<evidence type="ECO:0000313" key="4">
    <source>
        <dbReference type="Proteomes" id="UP000053660"/>
    </source>
</evidence>
<dbReference type="Gene3D" id="2.60.40.10">
    <property type="entry name" value="Immunoglobulins"/>
    <property type="match status" value="2"/>
</dbReference>
<feature type="region of interest" description="Disordered" evidence="1">
    <location>
        <begin position="160"/>
        <end position="190"/>
    </location>
</feature>
<protein>
    <submittedName>
        <fullName evidence="3">Fibronectin type III domain protein</fullName>
    </submittedName>
</protein>
<gene>
    <name evidence="3" type="ORF">OESDEN_18511</name>
</gene>
<dbReference type="InterPro" id="IPR036116">
    <property type="entry name" value="FN3_sf"/>
</dbReference>
<organism evidence="3 4">
    <name type="scientific">Oesophagostomum dentatum</name>
    <name type="common">Nodular worm</name>
    <dbReference type="NCBI Taxonomy" id="61180"/>
    <lineage>
        <taxon>Eukaryota</taxon>
        <taxon>Metazoa</taxon>
        <taxon>Ecdysozoa</taxon>
        <taxon>Nematoda</taxon>
        <taxon>Chromadorea</taxon>
        <taxon>Rhabditida</taxon>
        <taxon>Rhabditina</taxon>
        <taxon>Rhabditomorpha</taxon>
        <taxon>Strongyloidea</taxon>
        <taxon>Strongylidae</taxon>
        <taxon>Oesophagostomum</taxon>
    </lineage>
</organism>
<feature type="non-terminal residue" evidence="3">
    <location>
        <position position="1"/>
    </location>
</feature>
<dbReference type="Proteomes" id="UP000053660">
    <property type="component" value="Unassembled WGS sequence"/>
</dbReference>
<dbReference type="AlphaFoldDB" id="A0A0B1SD23"/>
<dbReference type="EMBL" id="KN585442">
    <property type="protein sequence ID" value="KHJ81801.1"/>
    <property type="molecule type" value="Genomic_DNA"/>
</dbReference>